<dbReference type="CDD" id="cd02248">
    <property type="entry name" value="Peptidase_C1A"/>
    <property type="match status" value="1"/>
</dbReference>
<evidence type="ECO:0000313" key="7">
    <source>
        <dbReference type="Proteomes" id="UP001605036"/>
    </source>
</evidence>
<evidence type="ECO:0000259" key="5">
    <source>
        <dbReference type="SMART" id="SM00848"/>
    </source>
</evidence>
<feature type="chain" id="PRO_5044804868" description="Cysteine protease" evidence="3">
    <location>
        <begin position="21"/>
        <end position="366"/>
    </location>
</feature>
<dbReference type="FunFam" id="3.90.70.10:FF:000039">
    <property type="entry name" value="Cysteine proteinase 2, putative"/>
    <property type="match status" value="1"/>
</dbReference>
<evidence type="ECO:0000259" key="4">
    <source>
        <dbReference type="SMART" id="SM00645"/>
    </source>
</evidence>
<evidence type="ECO:0000256" key="3">
    <source>
        <dbReference type="SAM" id="SignalP"/>
    </source>
</evidence>
<feature type="domain" description="Cathepsin propeptide inhibitor" evidence="5">
    <location>
        <begin position="61"/>
        <end position="117"/>
    </location>
</feature>
<dbReference type="PROSITE" id="PS00639">
    <property type="entry name" value="THIOL_PROTEASE_HIS"/>
    <property type="match status" value="1"/>
</dbReference>
<dbReference type="PROSITE" id="PS00640">
    <property type="entry name" value="THIOL_PROTEASE_ASN"/>
    <property type="match status" value="1"/>
</dbReference>
<dbReference type="PANTHER" id="PTHR12411">
    <property type="entry name" value="CYSTEINE PROTEASE FAMILY C1-RELATED"/>
    <property type="match status" value="1"/>
</dbReference>
<feature type="domain" description="Peptidase C1A papain C-terminal" evidence="4">
    <location>
        <begin position="144"/>
        <end position="359"/>
    </location>
</feature>
<evidence type="ECO:0008006" key="8">
    <source>
        <dbReference type="Google" id="ProtNLM"/>
    </source>
</evidence>
<proteinExistence type="inferred from homology"/>
<keyword evidence="7" id="KW-1185">Reference proteome</keyword>
<dbReference type="Gene3D" id="3.90.70.10">
    <property type="entry name" value="Cysteine proteinases"/>
    <property type="match status" value="1"/>
</dbReference>
<keyword evidence="2" id="KW-1015">Disulfide bond</keyword>
<protein>
    <recommendedName>
        <fullName evidence="8">Cysteine protease</fullName>
    </recommendedName>
</protein>
<gene>
    <name evidence="6" type="ORF">R1flu_003201</name>
</gene>
<dbReference type="Pfam" id="PF08246">
    <property type="entry name" value="Inhibitor_I29"/>
    <property type="match status" value="1"/>
</dbReference>
<dbReference type="SUPFAM" id="SSF54001">
    <property type="entry name" value="Cysteine proteinases"/>
    <property type="match status" value="1"/>
</dbReference>
<dbReference type="EMBL" id="JBHFFA010000006">
    <property type="protein sequence ID" value="KAL2622996.1"/>
    <property type="molecule type" value="Genomic_DNA"/>
</dbReference>
<sequence length="366" mass="40147">MKSILALYVAVLAMAALVAALPDRDRNQDIAMVTEDLRVQEALASGRFQEILGEGSLVAEFMGFAAKYKKVYNSIIELRYRFETFVKNFQLIEKTNKRGLTYKLGINKFADVSMDEFRRLHLGAKQEDCSATKGTHKVKSNAALPEKKDWRVDGIVSPVKDQAQCGSCWTFSTTGALESAHAQATGHMVLLSEQQLVDCAGAFNNFGCGGGLPSQAFEYIRYNGGIDTEEAYPYKAADGVCSFKVSSVGATVYDVVNITAYDEDELKDAVAFQRPASIAFEVIDGFSLYSSGVYSDPKCHSGPETVNHAVLAVGYDTTGDIPYWIIKNSWGADWGEKGYFKMEMGKNMCGIATCSSYPVVPEDLLR</sequence>
<dbReference type="InterPro" id="IPR000668">
    <property type="entry name" value="Peptidase_C1A_C"/>
</dbReference>
<accession>A0ABD1Y8N1</accession>
<dbReference type="InterPro" id="IPR038765">
    <property type="entry name" value="Papain-like_cys_pep_sf"/>
</dbReference>
<reference evidence="6 7" key="1">
    <citation type="submission" date="2024-09" db="EMBL/GenBank/DDBJ databases">
        <title>Chromosome-scale assembly of Riccia fluitans.</title>
        <authorList>
            <person name="Paukszto L."/>
            <person name="Sawicki J."/>
            <person name="Karawczyk K."/>
            <person name="Piernik-Szablinska J."/>
            <person name="Szczecinska M."/>
            <person name="Mazdziarz M."/>
        </authorList>
    </citation>
    <scope>NUCLEOTIDE SEQUENCE [LARGE SCALE GENOMIC DNA]</scope>
    <source>
        <strain evidence="6">Rf_01</strain>
        <tissue evidence="6">Aerial parts of the thallus</tissue>
    </source>
</reference>
<dbReference type="InterPro" id="IPR000169">
    <property type="entry name" value="Pept_cys_AS"/>
</dbReference>
<evidence type="ECO:0000256" key="1">
    <source>
        <dbReference type="ARBA" id="ARBA00008455"/>
    </source>
</evidence>
<dbReference type="InterPro" id="IPR025660">
    <property type="entry name" value="Pept_his_AS"/>
</dbReference>
<keyword evidence="3" id="KW-0732">Signal</keyword>
<dbReference type="Proteomes" id="UP001605036">
    <property type="component" value="Unassembled WGS sequence"/>
</dbReference>
<dbReference type="InterPro" id="IPR039417">
    <property type="entry name" value="Peptidase_C1A_papain-like"/>
</dbReference>
<dbReference type="PRINTS" id="PR00705">
    <property type="entry name" value="PAPAIN"/>
</dbReference>
<feature type="signal peptide" evidence="3">
    <location>
        <begin position="1"/>
        <end position="20"/>
    </location>
</feature>
<dbReference type="InterPro" id="IPR025661">
    <property type="entry name" value="Pept_asp_AS"/>
</dbReference>
<comment type="similarity">
    <text evidence="1">Belongs to the peptidase C1 family.</text>
</comment>
<dbReference type="PROSITE" id="PS00139">
    <property type="entry name" value="THIOL_PROTEASE_CYS"/>
    <property type="match status" value="1"/>
</dbReference>
<name>A0ABD1Y8N1_9MARC</name>
<dbReference type="AlphaFoldDB" id="A0ABD1Y8N1"/>
<dbReference type="Pfam" id="PF00112">
    <property type="entry name" value="Peptidase_C1"/>
    <property type="match status" value="1"/>
</dbReference>
<dbReference type="SMART" id="SM00848">
    <property type="entry name" value="Inhibitor_I29"/>
    <property type="match status" value="1"/>
</dbReference>
<dbReference type="SMART" id="SM00645">
    <property type="entry name" value="Pept_C1"/>
    <property type="match status" value="1"/>
</dbReference>
<evidence type="ECO:0000313" key="6">
    <source>
        <dbReference type="EMBL" id="KAL2622996.1"/>
    </source>
</evidence>
<evidence type="ECO:0000256" key="2">
    <source>
        <dbReference type="ARBA" id="ARBA00023157"/>
    </source>
</evidence>
<dbReference type="InterPro" id="IPR013128">
    <property type="entry name" value="Peptidase_C1A"/>
</dbReference>
<dbReference type="GO" id="GO:0050547">
    <property type="term" value="F:feruloyl-CoA hydratase/lyase activity"/>
    <property type="evidence" value="ECO:0007669"/>
    <property type="project" value="UniProtKB-ARBA"/>
</dbReference>
<dbReference type="InterPro" id="IPR013201">
    <property type="entry name" value="Prot_inhib_I29"/>
</dbReference>
<comment type="caution">
    <text evidence="6">The sequence shown here is derived from an EMBL/GenBank/DDBJ whole genome shotgun (WGS) entry which is preliminary data.</text>
</comment>
<organism evidence="6 7">
    <name type="scientific">Riccia fluitans</name>
    <dbReference type="NCBI Taxonomy" id="41844"/>
    <lineage>
        <taxon>Eukaryota</taxon>
        <taxon>Viridiplantae</taxon>
        <taxon>Streptophyta</taxon>
        <taxon>Embryophyta</taxon>
        <taxon>Marchantiophyta</taxon>
        <taxon>Marchantiopsida</taxon>
        <taxon>Marchantiidae</taxon>
        <taxon>Marchantiales</taxon>
        <taxon>Ricciaceae</taxon>
        <taxon>Riccia</taxon>
    </lineage>
</organism>